<organism evidence="6 7">
    <name type="scientific">Streptobacillus felis</name>
    <dbReference type="NCBI Taxonomy" id="1384509"/>
    <lineage>
        <taxon>Bacteria</taxon>
        <taxon>Fusobacteriati</taxon>
        <taxon>Fusobacteriota</taxon>
        <taxon>Fusobacteriia</taxon>
        <taxon>Fusobacteriales</taxon>
        <taxon>Leptotrichiaceae</taxon>
        <taxon>Streptobacillus</taxon>
    </lineage>
</organism>
<keyword evidence="2" id="KW-0862">Zinc</keyword>
<dbReference type="SUPFAM" id="SSF54893">
    <property type="entry name" value="Aspartate carbamoyltransferase, Regulatory-chain, N-terminal domain"/>
    <property type="match status" value="1"/>
</dbReference>
<protein>
    <submittedName>
        <fullName evidence="6">Aspartate carbamoyltransferase regulatory subunit</fullName>
    </submittedName>
</protein>
<dbReference type="GO" id="GO:0016740">
    <property type="term" value="F:transferase activity"/>
    <property type="evidence" value="ECO:0007669"/>
    <property type="project" value="UniProtKB-KW"/>
</dbReference>
<dbReference type="GO" id="GO:0006221">
    <property type="term" value="P:pyrimidine nucleotide biosynthetic process"/>
    <property type="evidence" value="ECO:0007669"/>
    <property type="project" value="UniProtKB-KW"/>
</dbReference>
<evidence type="ECO:0000259" key="4">
    <source>
        <dbReference type="Pfam" id="PF01948"/>
    </source>
</evidence>
<dbReference type="InterPro" id="IPR020542">
    <property type="entry name" value="Asp_carbamoyltrfase_reg_C"/>
</dbReference>
<proteinExistence type="predicted"/>
<dbReference type="GO" id="GO:0009347">
    <property type="term" value="C:aspartate carbamoyltransferase complex"/>
    <property type="evidence" value="ECO:0007669"/>
    <property type="project" value="InterPro"/>
</dbReference>
<dbReference type="Gene3D" id="3.30.70.140">
    <property type="entry name" value="Aspartate carbamoyltransferase regulatory subunit, N-terminal domain"/>
    <property type="match status" value="1"/>
</dbReference>
<dbReference type="InterPro" id="IPR036793">
    <property type="entry name" value="Asp_carbatrfase_reg_N_sf"/>
</dbReference>
<dbReference type="OrthoDB" id="5599321at2"/>
<feature type="domain" description="Aspartate carbamoyltransferase regulatory subunit N-terminal" evidence="4">
    <location>
        <begin position="2"/>
        <end position="90"/>
    </location>
</feature>
<dbReference type="EMBL" id="JABMKT010000007">
    <property type="protein sequence ID" value="NYV27632.1"/>
    <property type="molecule type" value="Genomic_DNA"/>
</dbReference>
<dbReference type="GO" id="GO:0046872">
    <property type="term" value="F:metal ion binding"/>
    <property type="evidence" value="ECO:0007669"/>
    <property type="project" value="UniProtKB-KW"/>
</dbReference>
<keyword evidence="6" id="KW-0808">Transferase</keyword>
<dbReference type="Proteomes" id="UP000526184">
    <property type="component" value="Unassembled WGS sequence"/>
</dbReference>
<evidence type="ECO:0000256" key="3">
    <source>
        <dbReference type="ARBA" id="ARBA00022975"/>
    </source>
</evidence>
<dbReference type="Gene3D" id="2.30.30.20">
    <property type="entry name" value="Aspartate carbamoyltransferase regulatory subunit, C-terminal domain"/>
    <property type="match status" value="1"/>
</dbReference>
<dbReference type="AlphaFoldDB" id="A0A7Z0PFI9"/>
<reference evidence="6 7" key="1">
    <citation type="submission" date="2020-05" db="EMBL/GenBank/DDBJ databases">
        <title>Streptobacillus felis strain LHL191014123.</title>
        <authorList>
            <person name="Fawzy A."/>
            <person name="Rau J."/>
            <person name="Risse K."/>
            <person name="Schauerte N."/>
            <person name="Geiger C."/>
            <person name="Blom J."/>
            <person name="Imirzalioglu C."/>
            <person name="Falgenhauer J."/>
            <person name="Bach A."/>
            <person name="Herden C."/>
            <person name="Eisenberg T."/>
        </authorList>
    </citation>
    <scope>NUCLEOTIDE SEQUENCE [LARGE SCALE GENOMIC DNA]</scope>
    <source>
        <strain evidence="6 7">LHL191014123</strain>
    </source>
</reference>
<dbReference type="InterPro" id="IPR002801">
    <property type="entry name" value="Asp_carbamoylTrfase_reg"/>
</dbReference>
<evidence type="ECO:0000313" key="6">
    <source>
        <dbReference type="EMBL" id="NYV27632.1"/>
    </source>
</evidence>
<dbReference type="InterPro" id="IPR036792">
    <property type="entry name" value="Asp_carbatrfase_reg_C_sf"/>
</dbReference>
<dbReference type="PANTHER" id="PTHR35805:SF1">
    <property type="entry name" value="ASPARTATE CARBAMOYLTRANSFERASE REGULATORY CHAIN"/>
    <property type="match status" value="1"/>
</dbReference>
<dbReference type="Pfam" id="PF01948">
    <property type="entry name" value="PyrI"/>
    <property type="match status" value="1"/>
</dbReference>
<evidence type="ECO:0000256" key="2">
    <source>
        <dbReference type="ARBA" id="ARBA00022833"/>
    </source>
</evidence>
<comment type="caution">
    <text evidence="6">The sequence shown here is derived from an EMBL/GenBank/DDBJ whole genome shotgun (WGS) entry which is preliminary data.</text>
</comment>
<keyword evidence="3" id="KW-0665">Pyrimidine biosynthesis</keyword>
<gene>
    <name evidence="6" type="ORF">HP397_02155</name>
</gene>
<dbReference type="PANTHER" id="PTHR35805">
    <property type="entry name" value="ASPARTATE CARBAMOYLTRANSFERASE REGULATORY CHAIN"/>
    <property type="match status" value="1"/>
</dbReference>
<dbReference type="RefSeq" id="WP_067322580.1">
    <property type="nucleotide sequence ID" value="NZ_CBCRWS010000011.1"/>
</dbReference>
<keyword evidence="1" id="KW-0479">Metal-binding</keyword>
<evidence type="ECO:0000256" key="1">
    <source>
        <dbReference type="ARBA" id="ARBA00022723"/>
    </source>
</evidence>
<accession>A0A7Z0PFI9</accession>
<sequence length="142" mass="16354">MLNINSISKGIVIDHIKTGLGYEIFKLLELDKAKFRVALIMNAESKKNGKKDMIKIENNIDIDFSILGLIDPNVTVNIIENENIKEKIKIKLPEKVEEYIKCKNPRCITMHENIKNEFTLVDEKEGTYKCHYCDHFQTVGGK</sequence>
<dbReference type="Pfam" id="PF02748">
    <property type="entry name" value="PyrI_C"/>
    <property type="match status" value="1"/>
</dbReference>
<feature type="domain" description="Aspartate carbamoyltransferase regulatory subunit C-terminal" evidence="5">
    <location>
        <begin position="95"/>
        <end position="136"/>
    </location>
</feature>
<dbReference type="GO" id="GO:0006207">
    <property type="term" value="P:'de novo' pyrimidine nucleobase biosynthetic process"/>
    <property type="evidence" value="ECO:0007669"/>
    <property type="project" value="InterPro"/>
</dbReference>
<dbReference type="InterPro" id="IPR020545">
    <property type="entry name" value="Asp_carbamoyltransf_reg_N"/>
</dbReference>
<evidence type="ECO:0000313" key="7">
    <source>
        <dbReference type="Proteomes" id="UP000526184"/>
    </source>
</evidence>
<name>A0A7Z0PFI9_9FUSO</name>
<evidence type="ECO:0000259" key="5">
    <source>
        <dbReference type="Pfam" id="PF02748"/>
    </source>
</evidence>
<keyword evidence="7" id="KW-1185">Reference proteome</keyword>
<dbReference type="SUPFAM" id="SSF57825">
    <property type="entry name" value="Aspartate carbamoyltransferase, Regulatory-chain, C-terminal domain"/>
    <property type="match status" value="1"/>
</dbReference>
<dbReference type="NCBIfam" id="NF002063">
    <property type="entry name" value="PRK00893.1-3"/>
    <property type="match status" value="1"/>
</dbReference>